<reference evidence="1" key="1">
    <citation type="submission" date="2020-03" db="EMBL/GenBank/DDBJ databases">
        <title>The deep terrestrial virosphere.</title>
        <authorList>
            <person name="Holmfeldt K."/>
            <person name="Nilsson E."/>
            <person name="Simone D."/>
            <person name="Lopez-Fernandez M."/>
            <person name="Wu X."/>
            <person name="de Brujin I."/>
            <person name="Lundin D."/>
            <person name="Andersson A."/>
            <person name="Bertilsson S."/>
            <person name="Dopson M."/>
        </authorList>
    </citation>
    <scope>NUCLEOTIDE SEQUENCE</scope>
    <source>
        <strain evidence="1">MM415A01508</strain>
    </source>
</reference>
<proteinExistence type="predicted"/>
<dbReference type="AlphaFoldDB" id="A0A6M3K277"/>
<name>A0A6M3K277_9ZZZZ</name>
<accession>A0A6M3K277</accession>
<organism evidence="1">
    <name type="scientific">viral metagenome</name>
    <dbReference type="NCBI Taxonomy" id="1070528"/>
    <lineage>
        <taxon>unclassified sequences</taxon>
        <taxon>metagenomes</taxon>
        <taxon>organismal metagenomes</taxon>
    </lineage>
</organism>
<protein>
    <submittedName>
        <fullName evidence="1">Uncharacterized protein</fullName>
    </submittedName>
</protein>
<gene>
    <name evidence="1" type="ORF">MM415A01508_0004</name>
</gene>
<dbReference type="EMBL" id="MT142224">
    <property type="protein sequence ID" value="QJA76423.1"/>
    <property type="molecule type" value="Genomic_DNA"/>
</dbReference>
<evidence type="ECO:0000313" key="1">
    <source>
        <dbReference type="EMBL" id="QJA76423.1"/>
    </source>
</evidence>
<sequence>MMKIGKIEKDFPYSSNLKEALRVIYSLKAGESILIKAGKKEILSIRSALWDPARSPYRGNGAYKTKSVDRIGVRIWRLK</sequence>